<feature type="compositionally biased region" description="Basic and acidic residues" evidence="3">
    <location>
        <begin position="114"/>
        <end position="129"/>
    </location>
</feature>
<keyword evidence="1" id="KW-0378">Hydrolase</keyword>
<proteinExistence type="predicted"/>
<organism evidence="5 6">
    <name type="scientific">Pomacea canaliculata</name>
    <name type="common">Golden apple snail</name>
    <dbReference type="NCBI Taxonomy" id="400727"/>
    <lineage>
        <taxon>Eukaryota</taxon>
        <taxon>Metazoa</taxon>
        <taxon>Spiralia</taxon>
        <taxon>Lophotrochozoa</taxon>
        <taxon>Mollusca</taxon>
        <taxon>Gastropoda</taxon>
        <taxon>Caenogastropoda</taxon>
        <taxon>Architaenioglossa</taxon>
        <taxon>Ampullarioidea</taxon>
        <taxon>Ampullariidae</taxon>
        <taxon>Pomacea</taxon>
    </lineage>
</organism>
<dbReference type="Proteomes" id="UP000245119">
    <property type="component" value="Linkage Group LG12"/>
</dbReference>
<dbReference type="PANTHER" id="PTHR12419">
    <property type="entry name" value="OTU DOMAIN CONTAINING PROTEIN"/>
    <property type="match status" value="1"/>
</dbReference>
<feature type="domain" description="OTU" evidence="4">
    <location>
        <begin position="153"/>
        <end position="290"/>
    </location>
</feature>
<dbReference type="OrthoDB" id="415023at2759"/>
<evidence type="ECO:0000256" key="2">
    <source>
        <dbReference type="SAM" id="Coils"/>
    </source>
</evidence>
<keyword evidence="6" id="KW-1185">Reference proteome</keyword>
<dbReference type="GO" id="GO:0016579">
    <property type="term" value="P:protein deubiquitination"/>
    <property type="evidence" value="ECO:0007669"/>
    <property type="project" value="TreeGrafter"/>
</dbReference>
<comment type="caution">
    <text evidence="5">The sequence shown here is derived from an EMBL/GenBank/DDBJ whole genome shotgun (WGS) entry which is preliminary data.</text>
</comment>
<dbReference type="PANTHER" id="PTHR12419:SF10">
    <property type="entry name" value="DEUBIQUITINASE OTUD6B"/>
    <property type="match status" value="1"/>
</dbReference>
<feature type="coiled-coil region" evidence="2">
    <location>
        <begin position="1"/>
        <end position="57"/>
    </location>
</feature>
<dbReference type="InterPro" id="IPR049772">
    <property type="entry name" value="OTU_OTUD6"/>
</dbReference>
<accession>A0A2T7NGS6</accession>
<dbReference type="EMBL" id="PZQS01000012">
    <property type="protein sequence ID" value="PVD20383.1"/>
    <property type="molecule type" value="Genomic_DNA"/>
</dbReference>
<dbReference type="InterPro" id="IPR050704">
    <property type="entry name" value="Peptidase_C85-like"/>
</dbReference>
<feature type="compositionally biased region" description="Basic residues" evidence="3">
    <location>
        <begin position="100"/>
        <end position="113"/>
    </location>
</feature>
<evidence type="ECO:0000256" key="1">
    <source>
        <dbReference type="ARBA" id="ARBA00022801"/>
    </source>
</evidence>
<reference evidence="5 6" key="1">
    <citation type="submission" date="2018-04" db="EMBL/GenBank/DDBJ databases">
        <title>The genome of golden apple snail Pomacea canaliculata provides insight into stress tolerance and invasive adaptation.</title>
        <authorList>
            <person name="Liu C."/>
            <person name="Liu B."/>
            <person name="Ren Y."/>
            <person name="Zhang Y."/>
            <person name="Wang H."/>
            <person name="Li S."/>
            <person name="Jiang F."/>
            <person name="Yin L."/>
            <person name="Zhang G."/>
            <person name="Qian W."/>
            <person name="Fan W."/>
        </authorList>
    </citation>
    <scope>NUCLEOTIDE SEQUENCE [LARGE SCALE GENOMIC DNA]</scope>
    <source>
        <strain evidence="5">SZHN2017</strain>
        <tissue evidence="5">Muscle</tissue>
    </source>
</reference>
<name>A0A2T7NGS6_POMCA</name>
<dbReference type="CDD" id="cd22761">
    <property type="entry name" value="OTU_OTUD6"/>
    <property type="match status" value="1"/>
</dbReference>
<evidence type="ECO:0000313" key="5">
    <source>
        <dbReference type="EMBL" id="PVD20383.1"/>
    </source>
</evidence>
<dbReference type="OMA" id="YELGAHY"/>
<protein>
    <recommendedName>
        <fullName evidence="4">OTU domain-containing protein</fullName>
    </recommendedName>
</protein>
<dbReference type="Gene3D" id="3.90.70.80">
    <property type="match status" value="1"/>
</dbReference>
<dbReference type="PROSITE" id="PS50802">
    <property type="entry name" value="OTU"/>
    <property type="match status" value="1"/>
</dbReference>
<feature type="region of interest" description="Disordered" evidence="3">
    <location>
        <begin position="96"/>
        <end position="134"/>
    </location>
</feature>
<dbReference type="STRING" id="400727.A0A2T7NGS6"/>
<dbReference type="GO" id="GO:0004843">
    <property type="term" value="F:cysteine-type deubiquitinase activity"/>
    <property type="evidence" value="ECO:0007669"/>
    <property type="project" value="TreeGrafter"/>
</dbReference>
<dbReference type="InterPro" id="IPR038765">
    <property type="entry name" value="Papain-like_cys_pep_sf"/>
</dbReference>
<keyword evidence="2" id="KW-0175">Coiled coil</keyword>
<sequence length="305" mass="34790">MADKEEVIQRHKLEKKELLAECQRLKHGVPKGDKKRKKEIGEKIAQMEAELDAKHQQELLALNANATNTTETSVEEVTDAFLTLDASELEIKDEVEMVKQQKKPSKAQKRREKKSMQQREREERVKEAELTNLQGPRHQEMLTLSTMLAQRGLQVHQIASDGNCLYNAVCHQLLQRGIEESNETLRNKTALLMRTKKEEFMPFLTNAKTGNPFTPEEFDRYCDDISGSPAWGGHLELRALSEALEIPLEVMQAEGTTIQLGEEYKDAPIILVYQRHTYSLGEHYNSVVALTPVEGEEEEVAQVVR</sequence>
<evidence type="ECO:0000313" key="6">
    <source>
        <dbReference type="Proteomes" id="UP000245119"/>
    </source>
</evidence>
<gene>
    <name evidence="5" type="ORF">C0Q70_18537</name>
</gene>
<evidence type="ECO:0000259" key="4">
    <source>
        <dbReference type="PROSITE" id="PS50802"/>
    </source>
</evidence>
<dbReference type="SUPFAM" id="SSF54001">
    <property type="entry name" value="Cysteine proteinases"/>
    <property type="match status" value="1"/>
</dbReference>
<evidence type="ECO:0000256" key="3">
    <source>
        <dbReference type="SAM" id="MobiDB-lite"/>
    </source>
</evidence>
<dbReference type="AlphaFoldDB" id="A0A2T7NGS6"/>
<dbReference type="Pfam" id="PF02338">
    <property type="entry name" value="OTU"/>
    <property type="match status" value="1"/>
</dbReference>
<dbReference type="InterPro" id="IPR003323">
    <property type="entry name" value="OTU_dom"/>
</dbReference>